<comment type="caution">
    <text evidence="10">The sequence shown here is derived from an EMBL/GenBank/DDBJ whole genome shotgun (WGS) entry which is preliminary data.</text>
</comment>
<evidence type="ECO:0000256" key="8">
    <source>
        <dbReference type="ARBA" id="ARBA00023268"/>
    </source>
</evidence>
<evidence type="ECO:0000256" key="4">
    <source>
        <dbReference type="ARBA" id="ARBA00022759"/>
    </source>
</evidence>
<evidence type="ECO:0000256" key="5">
    <source>
        <dbReference type="ARBA" id="ARBA00022801"/>
    </source>
</evidence>
<evidence type="ECO:0000256" key="3">
    <source>
        <dbReference type="ARBA" id="ARBA00022722"/>
    </source>
</evidence>
<dbReference type="Pfam" id="PF06817">
    <property type="entry name" value="RVT_thumb"/>
    <property type="match status" value="1"/>
</dbReference>
<evidence type="ECO:0000256" key="2">
    <source>
        <dbReference type="ARBA" id="ARBA00022695"/>
    </source>
</evidence>
<keyword evidence="6" id="KW-0862">Zinc</keyword>
<keyword evidence="8" id="KW-0511">Multifunctional enzyme</keyword>
<evidence type="ECO:0000256" key="6">
    <source>
        <dbReference type="ARBA" id="ARBA00022833"/>
    </source>
</evidence>
<dbReference type="AlphaFoldDB" id="A0A7L0C2A0"/>
<dbReference type="InterPro" id="IPR010661">
    <property type="entry name" value="RVT_thumb"/>
</dbReference>
<proteinExistence type="predicted"/>
<evidence type="ECO:0000256" key="7">
    <source>
        <dbReference type="ARBA" id="ARBA00022918"/>
    </source>
</evidence>
<dbReference type="PANTHER" id="PTHR41694:SF4">
    <property type="entry name" value="ENDOGENOUS RETROVIRUS GROUP K MEMBER 10 POL PROTEIN-RELATED"/>
    <property type="match status" value="1"/>
</dbReference>
<dbReference type="SUPFAM" id="SSF56672">
    <property type="entry name" value="DNA/RNA polymerases"/>
    <property type="match status" value="1"/>
</dbReference>
<dbReference type="Proteomes" id="UP000519115">
    <property type="component" value="Unassembled WGS sequence"/>
</dbReference>
<keyword evidence="4" id="KW-0255">Endonuclease</keyword>
<dbReference type="GO" id="GO:0035613">
    <property type="term" value="F:RNA stem-loop binding"/>
    <property type="evidence" value="ECO:0007669"/>
    <property type="project" value="TreeGrafter"/>
</dbReference>
<gene>
    <name evidence="10" type="primary">Ervk11_0</name>
    <name evidence="10" type="ORF">SPITYR_R16132</name>
</gene>
<keyword evidence="3" id="KW-0540">Nuclease</keyword>
<reference evidence="10 11" key="1">
    <citation type="submission" date="2019-09" db="EMBL/GenBank/DDBJ databases">
        <title>Bird 10,000 Genomes (B10K) Project - Family phase.</title>
        <authorList>
            <person name="Zhang G."/>
        </authorList>
    </citation>
    <scope>NUCLEOTIDE SEQUENCE [LARGE SCALE GENOMIC DNA]</scope>
    <source>
        <strain evidence="10">B10K-DU-007-42</strain>
        <tissue evidence="10">Muscle</tissue>
    </source>
</reference>
<dbReference type="InterPro" id="IPR043502">
    <property type="entry name" value="DNA/RNA_pol_sf"/>
</dbReference>
<protein>
    <submittedName>
        <fullName evidence="10">POK11 protein</fullName>
    </submittedName>
</protein>
<dbReference type="EMBL" id="VXAF01000552">
    <property type="protein sequence ID" value="NXJ53692.1"/>
    <property type="molecule type" value="Genomic_DNA"/>
</dbReference>
<dbReference type="GO" id="GO:0016787">
    <property type="term" value="F:hydrolase activity"/>
    <property type="evidence" value="ECO:0007669"/>
    <property type="project" value="UniProtKB-KW"/>
</dbReference>
<organism evidence="10 11">
    <name type="scientific">Spizaetus tyrannus</name>
    <name type="common">black hawk-eagle</name>
    <dbReference type="NCBI Taxonomy" id="252798"/>
    <lineage>
        <taxon>Eukaryota</taxon>
        <taxon>Metazoa</taxon>
        <taxon>Chordata</taxon>
        <taxon>Craniata</taxon>
        <taxon>Vertebrata</taxon>
        <taxon>Euteleostomi</taxon>
        <taxon>Archelosauria</taxon>
        <taxon>Archosauria</taxon>
        <taxon>Dinosauria</taxon>
        <taxon>Saurischia</taxon>
        <taxon>Theropoda</taxon>
        <taxon>Coelurosauria</taxon>
        <taxon>Aves</taxon>
        <taxon>Neognathae</taxon>
        <taxon>Neoaves</taxon>
        <taxon>Telluraves</taxon>
        <taxon>Accipitrimorphae</taxon>
        <taxon>Accipitriformes</taxon>
        <taxon>Accipitridae</taxon>
        <taxon>Accipitrinae</taxon>
        <taxon>Spizaetus</taxon>
    </lineage>
</organism>
<evidence type="ECO:0000259" key="9">
    <source>
        <dbReference type="Pfam" id="PF06817"/>
    </source>
</evidence>
<dbReference type="InterPro" id="IPR043128">
    <property type="entry name" value="Rev_trsase/Diguanyl_cyclase"/>
</dbReference>
<dbReference type="GO" id="GO:0003964">
    <property type="term" value="F:RNA-directed DNA polymerase activity"/>
    <property type="evidence" value="ECO:0007669"/>
    <property type="project" value="UniProtKB-KW"/>
</dbReference>
<feature type="domain" description="Reverse transcriptase thumb" evidence="9">
    <location>
        <begin position="2"/>
        <end position="49"/>
    </location>
</feature>
<keyword evidence="2" id="KW-0548">Nucleotidyltransferase</keyword>
<feature type="non-terminal residue" evidence="10">
    <location>
        <position position="99"/>
    </location>
</feature>
<sequence>AQKLLGTINWVRPMLGITTEELSNLFNVLKGDPDLSSPWILTPAAKEELNLVSQKISTLQAHRRDLTLPVDVYVIQGPKQPFAIIAQHDKVAQKILYLE</sequence>
<keyword evidence="1" id="KW-0808">Transferase</keyword>
<keyword evidence="11" id="KW-1185">Reference proteome</keyword>
<name>A0A7L0C2A0_9AVES</name>
<dbReference type="Gene3D" id="3.30.70.270">
    <property type="match status" value="1"/>
</dbReference>
<keyword evidence="5" id="KW-0378">Hydrolase</keyword>
<evidence type="ECO:0000256" key="1">
    <source>
        <dbReference type="ARBA" id="ARBA00022679"/>
    </source>
</evidence>
<dbReference type="PANTHER" id="PTHR41694">
    <property type="entry name" value="ENDOGENOUS RETROVIRUS GROUP K MEMBER POL PROTEIN"/>
    <property type="match status" value="1"/>
</dbReference>
<evidence type="ECO:0000313" key="11">
    <source>
        <dbReference type="Proteomes" id="UP000519115"/>
    </source>
</evidence>
<dbReference type="GO" id="GO:0004519">
    <property type="term" value="F:endonuclease activity"/>
    <property type="evidence" value="ECO:0007669"/>
    <property type="project" value="UniProtKB-KW"/>
</dbReference>
<keyword evidence="7" id="KW-0695">RNA-directed DNA polymerase</keyword>
<accession>A0A7L0C2A0</accession>
<feature type="non-terminal residue" evidence="10">
    <location>
        <position position="1"/>
    </location>
</feature>
<evidence type="ECO:0000313" key="10">
    <source>
        <dbReference type="EMBL" id="NXJ53692.1"/>
    </source>
</evidence>